<keyword evidence="3" id="KW-1185">Reference proteome</keyword>
<evidence type="ECO:0000313" key="2">
    <source>
        <dbReference type="EMBL" id="RLV57302.1"/>
    </source>
</evidence>
<dbReference type="EMBL" id="RDBF01000001">
    <property type="protein sequence ID" value="RLV57302.1"/>
    <property type="molecule type" value="Genomic_DNA"/>
</dbReference>
<keyword evidence="1" id="KW-0472">Membrane</keyword>
<name>A0A3L8PTE9_9ACTN</name>
<evidence type="ECO:0000256" key="1">
    <source>
        <dbReference type="RuleBase" id="RU363076"/>
    </source>
</evidence>
<accession>A0A3L8PTE9</accession>
<dbReference type="Proteomes" id="UP000282515">
    <property type="component" value="Unassembled WGS sequence"/>
</dbReference>
<organism evidence="2 3">
    <name type="scientific">Aeromicrobium phragmitis</name>
    <dbReference type="NCBI Taxonomy" id="2478914"/>
    <lineage>
        <taxon>Bacteria</taxon>
        <taxon>Bacillati</taxon>
        <taxon>Actinomycetota</taxon>
        <taxon>Actinomycetes</taxon>
        <taxon>Propionibacteriales</taxon>
        <taxon>Nocardioidaceae</taxon>
        <taxon>Aeromicrobium</taxon>
    </lineage>
</organism>
<protein>
    <recommendedName>
        <fullName evidence="1">SURF1-like protein</fullName>
    </recommendedName>
</protein>
<dbReference type="GO" id="GO:0005886">
    <property type="term" value="C:plasma membrane"/>
    <property type="evidence" value="ECO:0007669"/>
    <property type="project" value="UniProtKB-SubCell"/>
</dbReference>
<dbReference type="InterPro" id="IPR002994">
    <property type="entry name" value="Surf1/Shy1"/>
</dbReference>
<gene>
    <name evidence="2" type="ORF">D9V41_01250</name>
</gene>
<keyword evidence="1" id="KW-1003">Cell membrane</keyword>
<dbReference type="OrthoDB" id="3266379at2"/>
<dbReference type="AlphaFoldDB" id="A0A3L8PTE9"/>
<comment type="similarity">
    <text evidence="1">Belongs to the SURF1 family.</text>
</comment>
<reference evidence="2 3" key="1">
    <citation type="submission" date="2018-10" db="EMBL/GenBank/DDBJ databases">
        <title>Aeromicrobium sp. 9W16Y-2 whole genome shotgun sequence.</title>
        <authorList>
            <person name="Li F."/>
        </authorList>
    </citation>
    <scope>NUCLEOTIDE SEQUENCE [LARGE SCALE GENOMIC DNA]</scope>
    <source>
        <strain evidence="2 3">9W16Y-2</strain>
    </source>
</reference>
<sequence>MLGMHAFAIVAFVVCLVAGAWQLGVYDARQESERADRQEVPTKPLDEVWGPDEIFTARQQMRPVTITGEFRPAEEQLWVTGQEHADAGVGAWLVAPVMVDGSALLVVRGWAPEPEGFPEVPSGAVTFDGVLQPSDEAAGRFDPDSRTIGSVRIPTLINELPFDLWSGYALADDDSVVPPGLRAPNLPEPDVSWTAGGQNLGYSLQWWAFGAFVVFMWWRMGRESVETARERLDRGDTLAS</sequence>
<dbReference type="Pfam" id="PF02104">
    <property type="entry name" value="SURF1"/>
    <property type="match status" value="1"/>
</dbReference>
<dbReference type="CDD" id="cd06662">
    <property type="entry name" value="SURF1"/>
    <property type="match status" value="1"/>
</dbReference>
<dbReference type="PROSITE" id="PS50895">
    <property type="entry name" value="SURF1"/>
    <property type="match status" value="1"/>
</dbReference>
<comment type="subcellular location">
    <subcellularLocation>
        <location evidence="1">Cell membrane</location>
        <topology evidence="1">Multi-pass membrane protein</topology>
    </subcellularLocation>
</comment>
<proteinExistence type="inferred from homology"/>
<comment type="caution">
    <text evidence="2">The sequence shown here is derived from an EMBL/GenBank/DDBJ whole genome shotgun (WGS) entry which is preliminary data.</text>
</comment>
<evidence type="ECO:0000313" key="3">
    <source>
        <dbReference type="Proteomes" id="UP000282515"/>
    </source>
</evidence>